<organism evidence="8 9">
    <name type="scientific">Ogataea philodendri</name>
    <dbReference type="NCBI Taxonomy" id="1378263"/>
    <lineage>
        <taxon>Eukaryota</taxon>
        <taxon>Fungi</taxon>
        <taxon>Dikarya</taxon>
        <taxon>Ascomycota</taxon>
        <taxon>Saccharomycotina</taxon>
        <taxon>Pichiomycetes</taxon>
        <taxon>Pichiales</taxon>
        <taxon>Pichiaceae</taxon>
        <taxon>Ogataea</taxon>
    </lineage>
</organism>
<keyword evidence="4" id="KW-0689">Ribosomal protein</keyword>
<evidence type="ECO:0000256" key="6">
    <source>
        <dbReference type="ARBA" id="ARBA00023274"/>
    </source>
</evidence>
<sequence length="445" mass="50654">MFRLFQLAPAAQIRPFSSGSVSRAVYKSKSFSKKKTFDSSKNRKGSGKDKRFNKVVLSVNYRKFAQDQKAYESLPEFSPETLYLDEVVRYKEPILKKLHIMGAFKPHQYNEVFSKPVTLSRKIETKKIDDFVAKSLTSSSKENRLIITGDKGVGKSTLLTQFHALALEKEKNVILQFNHLDMFLDGSTDYKLNQSTGLYDQPMATRRFLKKFYGLNKEVLAEIEASKPFGDASESSKQTLDAVLKAHMSNPATNHTELFAYIVDELAIQTAVPVYLSIDNFSAVIQYAMSRYRDKDNLPIYFQKFQVLKTLVEFISGDRSFAKGAVIAAMHSGHKTSDTIPVVLGLKEPDHYAKFAQWDREFTNQLTKNGAPQQLQVERFTRDQVQAIVQYLIECNVIEHEVQKRGLAKIEDPEVVVSRLADIEYVLSGNGNPKELYRNCLFSFI</sequence>
<dbReference type="Gene3D" id="3.40.50.300">
    <property type="entry name" value="P-loop containing nucleotide triphosphate hydrolases"/>
    <property type="match status" value="1"/>
</dbReference>
<dbReference type="Pfam" id="PF10236">
    <property type="entry name" value="DAP3"/>
    <property type="match status" value="1"/>
</dbReference>
<gene>
    <name evidence="8" type="ORF">OGAPHI_004221</name>
</gene>
<dbReference type="GeneID" id="70236186"/>
<reference evidence="8" key="1">
    <citation type="journal article" date="2021" name="Open Biol.">
        <title>Shared evolutionary footprints suggest mitochondrial oxidative damage underlies multiple complex I losses in fungi.</title>
        <authorList>
            <person name="Schikora-Tamarit M.A."/>
            <person name="Marcet-Houben M."/>
            <person name="Nosek J."/>
            <person name="Gabaldon T."/>
        </authorList>
    </citation>
    <scope>NUCLEOTIDE SEQUENCE</scope>
    <source>
        <strain evidence="8">CBS6075</strain>
    </source>
</reference>
<dbReference type="PANTHER" id="PTHR12810:SF0">
    <property type="entry name" value="SMALL RIBOSOMAL SUBUNIT PROTEIN MS29"/>
    <property type="match status" value="1"/>
</dbReference>
<dbReference type="SUPFAM" id="SSF52540">
    <property type="entry name" value="P-loop containing nucleoside triphosphate hydrolases"/>
    <property type="match status" value="1"/>
</dbReference>
<evidence type="ECO:0000313" key="9">
    <source>
        <dbReference type="Proteomes" id="UP000769157"/>
    </source>
</evidence>
<dbReference type="GO" id="GO:0005763">
    <property type="term" value="C:mitochondrial small ribosomal subunit"/>
    <property type="evidence" value="ECO:0007669"/>
    <property type="project" value="TreeGrafter"/>
</dbReference>
<evidence type="ECO:0000256" key="3">
    <source>
        <dbReference type="ARBA" id="ARBA00022946"/>
    </source>
</evidence>
<dbReference type="InterPro" id="IPR027417">
    <property type="entry name" value="P-loop_NTPase"/>
</dbReference>
<evidence type="ECO:0000256" key="5">
    <source>
        <dbReference type="ARBA" id="ARBA00023128"/>
    </source>
</evidence>
<dbReference type="AlphaFoldDB" id="A0A9P8P695"/>
<accession>A0A9P8P695</accession>
<dbReference type="InterPro" id="IPR019368">
    <property type="entry name" value="Ribosomal_mS29"/>
</dbReference>
<comment type="similarity">
    <text evidence="2">Belongs to the mitochondrion-specific ribosomal protein mS29 family.</text>
</comment>
<reference evidence="8" key="2">
    <citation type="submission" date="2021-01" db="EMBL/GenBank/DDBJ databases">
        <authorList>
            <person name="Schikora-Tamarit M.A."/>
        </authorList>
    </citation>
    <scope>NUCLEOTIDE SEQUENCE</scope>
    <source>
        <strain evidence="8">CBS6075</strain>
    </source>
</reference>
<dbReference type="OrthoDB" id="274828at2759"/>
<dbReference type="EMBL" id="JAEUBE010000295">
    <property type="protein sequence ID" value="KAH3666032.1"/>
    <property type="molecule type" value="Genomic_DNA"/>
</dbReference>
<evidence type="ECO:0000256" key="4">
    <source>
        <dbReference type="ARBA" id="ARBA00022980"/>
    </source>
</evidence>
<dbReference type="RefSeq" id="XP_046061236.1">
    <property type="nucleotide sequence ID" value="XM_046205276.1"/>
</dbReference>
<name>A0A9P8P695_9ASCO</name>
<evidence type="ECO:0000256" key="1">
    <source>
        <dbReference type="ARBA" id="ARBA00004173"/>
    </source>
</evidence>
<evidence type="ECO:0000256" key="7">
    <source>
        <dbReference type="ARBA" id="ARBA00035140"/>
    </source>
</evidence>
<dbReference type="Proteomes" id="UP000769157">
    <property type="component" value="Unassembled WGS sequence"/>
</dbReference>
<keyword evidence="3" id="KW-0809">Transit peptide</keyword>
<keyword evidence="6" id="KW-0687">Ribonucleoprotein</keyword>
<protein>
    <recommendedName>
        <fullName evidence="7">Small ribosomal subunit protein mS29</fullName>
    </recommendedName>
</protein>
<keyword evidence="9" id="KW-1185">Reference proteome</keyword>
<dbReference type="GO" id="GO:0003735">
    <property type="term" value="F:structural constituent of ribosome"/>
    <property type="evidence" value="ECO:0007669"/>
    <property type="project" value="TreeGrafter"/>
</dbReference>
<dbReference type="PANTHER" id="PTHR12810">
    <property type="entry name" value="MITOCHONDRIAL 28S RIBOSOMAL PROTEIN S29"/>
    <property type="match status" value="1"/>
</dbReference>
<evidence type="ECO:0000256" key="2">
    <source>
        <dbReference type="ARBA" id="ARBA00009863"/>
    </source>
</evidence>
<proteinExistence type="inferred from homology"/>
<comment type="subcellular location">
    <subcellularLocation>
        <location evidence="1">Mitochondrion</location>
    </subcellularLocation>
</comment>
<comment type="caution">
    <text evidence="8">The sequence shown here is derived from an EMBL/GenBank/DDBJ whole genome shotgun (WGS) entry which is preliminary data.</text>
</comment>
<keyword evidence="5" id="KW-0496">Mitochondrion</keyword>
<evidence type="ECO:0000313" key="8">
    <source>
        <dbReference type="EMBL" id="KAH3666032.1"/>
    </source>
</evidence>